<dbReference type="Pfam" id="PF08982">
    <property type="entry name" value="AtaL"/>
    <property type="match status" value="1"/>
</dbReference>
<dbReference type="Proteomes" id="UP000249949">
    <property type="component" value="Chromosome"/>
</dbReference>
<dbReference type="Gene3D" id="3.30.530.20">
    <property type="match status" value="1"/>
</dbReference>
<dbReference type="EMBL" id="CP021324">
    <property type="protein sequence ID" value="ARS64618.1"/>
    <property type="molecule type" value="Genomic_DNA"/>
</dbReference>
<dbReference type="InterPro" id="IPR015075">
    <property type="entry name" value="AtaL"/>
</dbReference>
<sequence>MQISHSEQINATFEILWILLLDKVQHPDNTIKEITHVEVLQKYDDGILRQMHTLGMTIRERITIDEQNKIIRFDLIENPMFTGYFINKIEDSDEKLTLIYEQNWIPITPQARELETKFPQILIKGVQEMKELAEKQ</sequence>
<dbReference type="GeneID" id="32901457"/>
<keyword evidence="2" id="KW-1185">Reference proteome</keyword>
<evidence type="ECO:0008006" key="3">
    <source>
        <dbReference type="Google" id="ProtNLM"/>
    </source>
</evidence>
<organism evidence="1 2">
    <name type="scientific">Candidatus Nitrosomarinus catalinensis</name>
    <dbReference type="NCBI Taxonomy" id="1898749"/>
    <lineage>
        <taxon>Archaea</taxon>
        <taxon>Nitrososphaerota</taxon>
        <taxon>Nitrososphaeria</taxon>
        <taxon>Nitrosopumilales</taxon>
        <taxon>Nitrosopumilaceae</taxon>
        <taxon>Candidatus Nitrosomarinus</taxon>
    </lineage>
</organism>
<reference evidence="1 2" key="1">
    <citation type="journal article" date="2017" name="Environ. Microbiol.">
        <title>Genome and epigenome of a novel marine Thaumarchaeota strain suggest viral infection, phosphorothioation DNA modification and multiple restriction systems.</title>
        <authorList>
            <person name="Ahlgren N.A."/>
            <person name="Chen Y."/>
            <person name="Needham D.M."/>
            <person name="Parada A.E."/>
            <person name="Sachdeva R."/>
            <person name="Trinh V."/>
            <person name="Chen T."/>
            <person name="Fuhrman J.A."/>
        </authorList>
    </citation>
    <scope>NUCLEOTIDE SEQUENCE [LARGE SCALE GENOMIC DNA]</scope>
    <source>
        <strain evidence="1 2">SPOT01</strain>
    </source>
</reference>
<dbReference type="OrthoDB" id="11580at2157"/>
<gene>
    <name evidence="1" type="ORF">NMSP_1000</name>
</gene>
<evidence type="ECO:0000313" key="1">
    <source>
        <dbReference type="EMBL" id="ARS64618.1"/>
    </source>
</evidence>
<evidence type="ECO:0000313" key="2">
    <source>
        <dbReference type="Proteomes" id="UP000249949"/>
    </source>
</evidence>
<dbReference type="KEGG" id="nct:NMSP_1000"/>
<proteinExistence type="predicted"/>
<dbReference type="AlphaFoldDB" id="A0A2Z2HKT3"/>
<dbReference type="RefSeq" id="WP_086907693.1">
    <property type="nucleotide sequence ID" value="NZ_CP021324.1"/>
</dbReference>
<dbReference type="SUPFAM" id="SSF55961">
    <property type="entry name" value="Bet v1-like"/>
    <property type="match status" value="1"/>
</dbReference>
<name>A0A2Z2HKT3_9ARCH</name>
<accession>A0A2Z2HKT3</accession>
<dbReference type="InterPro" id="IPR023393">
    <property type="entry name" value="START-like_dom_sf"/>
</dbReference>
<protein>
    <recommendedName>
        <fullName evidence="3">Polyketide cyclase / dehydrase and lipid transport</fullName>
    </recommendedName>
</protein>